<dbReference type="AlphaFoldDB" id="A0A0K8RA97"/>
<organism evidence="1">
    <name type="scientific">Ixodes ricinus</name>
    <name type="common">Common tick</name>
    <name type="synonym">Acarus ricinus</name>
    <dbReference type="NCBI Taxonomy" id="34613"/>
    <lineage>
        <taxon>Eukaryota</taxon>
        <taxon>Metazoa</taxon>
        <taxon>Ecdysozoa</taxon>
        <taxon>Arthropoda</taxon>
        <taxon>Chelicerata</taxon>
        <taxon>Arachnida</taxon>
        <taxon>Acari</taxon>
        <taxon>Parasitiformes</taxon>
        <taxon>Ixodida</taxon>
        <taxon>Ixodoidea</taxon>
        <taxon>Ixodidae</taxon>
        <taxon>Ixodinae</taxon>
        <taxon>Ixodes</taxon>
    </lineage>
</organism>
<evidence type="ECO:0000313" key="1">
    <source>
        <dbReference type="EMBL" id="JAA67778.1"/>
    </source>
</evidence>
<reference evidence="1" key="1">
    <citation type="submission" date="2012-12" db="EMBL/GenBank/DDBJ databases">
        <title>Identification and characterization of a phenylalanine ammonia-lyase gene family in Isatis indigotica Fort.</title>
        <authorList>
            <person name="Liu Q."/>
            <person name="Chen J."/>
            <person name="Zhou X."/>
            <person name="Di P."/>
            <person name="Xiao Y."/>
            <person name="Xuan H."/>
            <person name="Zhang L."/>
            <person name="Chen W."/>
        </authorList>
    </citation>
    <scope>NUCLEOTIDE SEQUENCE</scope>
    <source>
        <tissue evidence="1">Salivary gland</tissue>
    </source>
</reference>
<name>A0A0K8RA97_IXORI</name>
<accession>A0A0K8RA97</accession>
<keyword evidence="1" id="KW-0378">Hydrolase</keyword>
<dbReference type="GO" id="GO:0006508">
    <property type="term" value="P:proteolysis"/>
    <property type="evidence" value="ECO:0007669"/>
    <property type="project" value="UniProtKB-KW"/>
</dbReference>
<sequence>MAFLIGATRDNKTYGECARKYGYLTSLLDDTTSFRLSSCAKSEVYRFFLENKDYNCWNDTPKPIMRNNWTLPAQYLEEYLTDGRVDLCKDQLFYLDLETCKNRYTTYRRSLSCRVSCCDEGTVVRSGYVVEPDGRYCGFLGYKMCIHGECVPFS</sequence>
<keyword evidence="1" id="KW-0645">Protease</keyword>
<dbReference type="GO" id="GO:0008237">
    <property type="term" value="F:metallopeptidase activity"/>
    <property type="evidence" value="ECO:0007669"/>
    <property type="project" value="UniProtKB-KW"/>
</dbReference>
<proteinExistence type="evidence at transcript level"/>
<keyword evidence="1" id="KW-0482">Metalloprotease</keyword>
<protein>
    <submittedName>
        <fullName evidence="1">Putative metalloprotease</fullName>
    </submittedName>
</protein>
<dbReference type="EMBL" id="GADI01006030">
    <property type="protein sequence ID" value="JAA67778.1"/>
    <property type="molecule type" value="mRNA"/>
</dbReference>